<dbReference type="PANTHER" id="PTHR43133:SF8">
    <property type="entry name" value="RNA POLYMERASE SIGMA FACTOR HI_1459-RELATED"/>
    <property type="match status" value="1"/>
</dbReference>
<name>A0A1G2THR5_9BACT</name>
<accession>A0A1G2THR5</accession>
<evidence type="ECO:0000256" key="2">
    <source>
        <dbReference type="ARBA" id="ARBA00023015"/>
    </source>
</evidence>
<dbReference type="InterPro" id="IPR039425">
    <property type="entry name" value="RNA_pol_sigma-70-like"/>
</dbReference>
<dbReference type="InterPro" id="IPR014284">
    <property type="entry name" value="RNA_pol_sigma-70_dom"/>
</dbReference>
<evidence type="ECO:0000256" key="4">
    <source>
        <dbReference type="ARBA" id="ARBA00023125"/>
    </source>
</evidence>
<dbReference type="SUPFAM" id="SSF88946">
    <property type="entry name" value="Sigma2 domain of RNA polymerase sigma factors"/>
    <property type="match status" value="1"/>
</dbReference>
<evidence type="ECO:0000259" key="7">
    <source>
        <dbReference type="Pfam" id="PF04545"/>
    </source>
</evidence>
<gene>
    <name evidence="8" type="ORF">A3D49_02780</name>
</gene>
<dbReference type="Pfam" id="PF04545">
    <property type="entry name" value="Sigma70_r4"/>
    <property type="match status" value="1"/>
</dbReference>
<dbReference type="GO" id="GO:0003677">
    <property type="term" value="F:DNA binding"/>
    <property type="evidence" value="ECO:0007669"/>
    <property type="project" value="UniProtKB-KW"/>
</dbReference>
<keyword evidence="3" id="KW-0731">Sigma factor</keyword>
<comment type="similarity">
    <text evidence="1">Belongs to the sigma-70 factor family. ECF subfamily.</text>
</comment>
<dbReference type="NCBIfam" id="TIGR02937">
    <property type="entry name" value="sigma70-ECF"/>
    <property type="match status" value="1"/>
</dbReference>
<dbReference type="Gene3D" id="1.10.1740.10">
    <property type="match status" value="1"/>
</dbReference>
<keyword evidence="2" id="KW-0805">Transcription regulation</keyword>
<dbReference type="InterPro" id="IPR013325">
    <property type="entry name" value="RNA_pol_sigma_r2"/>
</dbReference>
<dbReference type="InterPro" id="IPR007630">
    <property type="entry name" value="RNA_pol_sigma70_r4"/>
</dbReference>
<feature type="domain" description="RNA polymerase sigma-70 region 4" evidence="7">
    <location>
        <begin position="120"/>
        <end position="168"/>
    </location>
</feature>
<evidence type="ECO:0008006" key="10">
    <source>
        <dbReference type="Google" id="ProtNLM"/>
    </source>
</evidence>
<dbReference type="Pfam" id="PF04542">
    <property type="entry name" value="Sigma70_r2"/>
    <property type="match status" value="1"/>
</dbReference>
<evidence type="ECO:0000256" key="1">
    <source>
        <dbReference type="ARBA" id="ARBA00010641"/>
    </source>
</evidence>
<dbReference type="InterPro" id="IPR013324">
    <property type="entry name" value="RNA_pol_sigma_r3/r4-like"/>
</dbReference>
<evidence type="ECO:0000313" key="9">
    <source>
        <dbReference type="Proteomes" id="UP000177279"/>
    </source>
</evidence>
<dbReference type="AlphaFoldDB" id="A0A1G2THR5"/>
<dbReference type="GO" id="GO:0006352">
    <property type="term" value="P:DNA-templated transcription initiation"/>
    <property type="evidence" value="ECO:0007669"/>
    <property type="project" value="InterPro"/>
</dbReference>
<dbReference type="GO" id="GO:0016987">
    <property type="term" value="F:sigma factor activity"/>
    <property type="evidence" value="ECO:0007669"/>
    <property type="project" value="UniProtKB-KW"/>
</dbReference>
<dbReference type="EMBL" id="MHVS01000004">
    <property type="protein sequence ID" value="OHA96742.1"/>
    <property type="molecule type" value="Genomic_DNA"/>
</dbReference>
<reference evidence="8 9" key="1">
    <citation type="journal article" date="2016" name="Nat. Commun.">
        <title>Thousands of microbial genomes shed light on interconnected biogeochemical processes in an aquifer system.</title>
        <authorList>
            <person name="Anantharaman K."/>
            <person name="Brown C.T."/>
            <person name="Hug L.A."/>
            <person name="Sharon I."/>
            <person name="Castelle C.J."/>
            <person name="Probst A.J."/>
            <person name="Thomas B.C."/>
            <person name="Singh A."/>
            <person name="Wilkins M.J."/>
            <person name="Karaoz U."/>
            <person name="Brodie E.L."/>
            <person name="Williams K.H."/>
            <person name="Hubbard S.S."/>
            <person name="Banfield J.F."/>
        </authorList>
    </citation>
    <scope>NUCLEOTIDE SEQUENCE [LARGE SCALE GENOMIC DNA]</scope>
</reference>
<proteinExistence type="inferred from homology"/>
<organism evidence="8 9">
    <name type="scientific">Candidatus Zambryskibacteria bacterium RIFCSPHIGHO2_02_FULL_43_37</name>
    <dbReference type="NCBI Taxonomy" id="1802749"/>
    <lineage>
        <taxon>Bacteria</taxon>
        <taxon>Candidatus Zambryskiibacteriota</taxon>
    </lineage>
</organism>
<dbReference type="SUPFAM" id="SSF88659">
    <property type="entry name" value="Sigma3 and sigma4 domains of RNA polymerase sigma factors"/>
    <property type="match status" value="1"/>
</dbReference>
<sequence length="176" mass="20528">MRLEWMVRDCIDGNKQCFRLLYDATKDGVFRLIRARVGSRDEALDILQDTYLDLWRALSGGKFVYHSDGEFLAFLCAIARRKTARFYRFRPANVSLEDMEDLAAESQVDEAETLHVLSSLNKLPSLDREVMRLRYFEGLELKEIARLLKTGEDAIKTRHHRAIAKLRKLLGYEKEN</sequence>
<evidence type="ECO:0000259" key="6">
    <source>
        <dbReference type="Pfam" id="PF04542"/>
    </source>
</evidence>
<dbReference type="InterPro" id="IPR036388">
    <property type="entry name" value="WH-like_DNA-bd_sf"/>
</dbReference>
<keyword evidence="5" id="KW-0804">Transcription</keyword>
<dbReference type="PANTHER" id="PTHR43133">
    <property type="entry name" value="RNA POLYMERASE ECF-TYPE SIGMA FACTO"/>
    <property type="match status" value="1"/>
</dbReference>
<dbReference type="Gene3D" id="1.10.10.10">
    <property type="entry name" value="Winged helix-like DNA-binding domain superfamily/Winged helix DNA-binding domain"/>
    <property type="match status" value="1"/>
</dbReference>
<comment type="caution">
    <text evidence="8">The sequence shown here is derived from an EMBL/GenBank/DDBJ whole genome shotgun (WGS) entry which is preliminary data.</text>
</comment>
<dbReference type="CDD" id="cd06171">
    <property type="entry name" value="Sigma70_r4"/>
    <property type="match status" value="1"/>
</dbReference>
<evidence type="ECO:0000256" key="3">
    <source>
        <dbReference type="ARBA" id="ARBA00023082"/>
    </source>
</evidence>
<protein>
    <recommendedName>
        <fullName evidence="10">RNA polymerase sigma factor 70 region 4 type 2 domain-containing protein</fullName>
    </recommendedName>
</protein>
<feature type="domain" description="RNA polymerase sigma-70 region 2" evidence="6">
    <location>
        <begin position="21"/>
        <end position="88"/>
    </location>
</feature>
<keyword evidence="4" id="KW-0238">DNA-binding</keyword>
<dbReference type="Proteomes" id="UP000177279">
    <property type="component" value="Unassembled WGS sequence"/>
</dbReference>
<dbReference type="InterPro" id="IPR007627">
    <property type="entry name" value="RNA_pol_sigma70_r2"/>
</dbReference>
<evidence type="ECO:0000313" key="8">
    <source>
        <dbReference type="EMBL" id="OHA96742.1"/>
    </source>
</evidence>
<evidence type="ECO:0000256" key="5">
    <source>
        <dbReference type="ARBA" id="ARBA00023163"/>
    </source>
</evidence>